<keyword evidence="2" id="KW-1185">Reference proteome</keyword>
<dbReference type="Gene3D" id="2.60.120.620">
    <property type="entry name" value="q2cbj1_9rhob like domain"/>
    <property type="match status" value="1"/>
</dbReference>
<proteinExistence type="predicted"/>
<gene>
    <name evidence="1" type="ORF">B0A48_08463</name>
</gene>
<sequence length="340" mass="39394">MAPHADEPKADSGVDLIQHDGEKFGDWRDEFHKTGTVLIKGVVSEERAKYYQQKQIEWLQSFGRGFDPNDESTWTADHLPVSFKGGMYFGYASNHEKYVWESRMEPKVVDVFEKLWGTKELIASFDGQNITLPRQKDLTWSPWPHCDQAPSRKGMQCVQGLLNWAPNGPNDGGLIVMKGSSKLFDQFFAETREQDDHEDKPPEEMKFGDLFIFKETDVKWFEDHGCEMVKMNMDPGDLVLWDSRTMHYACFPQGNQIRHVQYVCYTPRKFAKDEDMAFKAELFKTWQGTTKFSPHWPHCNIRKSGVPMRNGVEDPSNRFEPLEKPDMTPALLRYAAVESY</sequence>
<protein>
    <submittedName>
        <fullName evidence="1">Uncharacterized protein</fullName>
    </submittedName>
</protein>
<evidence type="ECO:0000313" key="1">
    <source>
        <dbReference type="EMBL" id="OQO06676.1"/>
    </source>
</evidence>
<organism evidence="1 2">
    <name type="scientific">Cryoendolithus antarcticus</name>
    <dbReference type="NCBI Taxonomy" id="1507870"/>
    <lineage>
        <taxon>Eukaryota</taxon>
        <taxon>Fungi</taxon>
        <taxon>Dikarya</taxon>
        <taxon>Ascomycota</taxon>
        <taxon>Pezizomycotina</taxon>
        <taxon>Dothideomycetes</taxon>
        <taxon>Dothideomycetidae</taxon>
        <taxon>Cladosporiales</taxon>
        <taxon>Cladosporiaceae</taxon>
        <taxon>Cryoendolithus</taxon>
    </lineage>
</organism>
<evidence type="ECO:0000313" key="2">
    <source>
        <dbReference type="Proteomes" id="UP000192596"/>
    </source>
</evidence>
<comment type="caution">
    <text evidence="1">The sequence shown here is derived from an EMBL/GenBank/DDBJ whole genome shotgun (WGS) entry which is preliminary data.</text>
</comment>
<name>A0A1V8T5H8_9PEZI</name>
<dbReference type="InParanoid" id="A0A1V8T5H8"/>
<dbReference type="SUPFAM" id="SSF51197">
    <property type="entry name" value="Clavaminate synthase-like"/>
    <property type="match status" value="1"/>
</dbReference>
<dbReference type="InterPro" id="IPR008775">
    <property type="entry name" value="Phytyl_CoA_dOase-like"/>
</dbReference>
<reference evidence="2" key="1">
    <citation type="submission" date="2017-03" db="EMBL/GenBank/DDBJ databases">
        <title>Genomes of endolithic fungi from Antarctica.</title>
        <authorList>
            <person name="Coleine C."/>
            <person name="Masonjones S."/>
            <person name="Stajich J.E."/>
        </authorList>
    </citation>
    <scope>NUCLEOTIDE SEQUENCE [LARGE SCALE GENOMIC DNA]</scope>
    <source>
        <strain evidence="2">CCFEE 5527</strain>
    </source>
</reference>
<dbReference type="OrthoDB" id="445007at2759"/>
<dbReference type="PANTHER" id="PTHR31630">
    <property type="entry name" value="PHYTANOYL-COA DIOXYGENASE-RELATED-RELATED"/>
    <property type="match status" value="1"/>
</dbReference>
<dbReference type="EMBL" id="NAJO01000016">
    <property type="protein sequence ID" value="OQO06676.1"/>
    <property type="molecule type" value="Genomic_DNA"/>
</dbReference>
<dbReference type="PANTHER" id="PTHR31630:SF6">
    <property type="entry name" value="PHYTANOYL-COA DIOXYGENASE-RELATED"/>
    <property type="match status" value="1"/>
</dbReference>
<dbReference type="Proteomes" id="UP000192596">
    <property type="component" value="Unassembled WGS sequence"/>
</dbReference>
<accession>A0A1V8T5H8</accession>
<dbReference type="Pfam" id="PF05721">
    <property type="entry name" value="PhyH"/>
    <property type="match status" value="1"/>
</dbReference>
<dbReference type="STRING" id="1507870.A0A1V8T5H8"/>
<dbReference type="AlphaFoldDB" id="A0A1V8T5H8"/>